<organism evidence="1 2">
    <name type="scientific">Taklimakanibacter albus</name>
    <dbReference type="NCBI Taxonomy" id="2800327"/>
    <lineage>
        <taxon>Bacteria</taxon>
        <taxon>Pseudomonadati</taxon>
        <taxon>Pseudomonadota</taxon>
        <taxon>Alphaproteobacteria</taxon>
        <taxon>Hyphomicrobiales</taxon>
        <taxon>Aestuariivirgaceae</taxon>
        <taxon>Taklimakanibacter</taxon>
    </lineage>
</organism>
<dbReference type="Proteomes" id="UP000616151">
    <property type="component" value="Unassembled WGS sequence"/>
</dbReference>
<comment type="caution">
    <text evidence="1">The sequence shown here is derived from an EMBL/GenBank/DDBJ whole genome shotgun (WGS) entry which is preliminary data.</text>
</comment>
<name>A0ACC5R7A7_9HYPH</name>
<keyword evidence="2" id="KW-1185">Reference proteome</keyword>
<accession>A0ACC5R7A7</accession>
<sequence>MPMDLRTLNSEKLQYSFDRSDLPNPPSETAISLRDLFYFLVNIDEHPEVLPMARDLVQREIRDEKSGDGGELARRITGSSVAERVASLTDALSASKGTSGRAWQAADAGVARRKLLHVLTQYLPAALVDGCWLETGCRVATAHTHAGATLTGLYQHQVRGFVADTGRHFAGDYRLVCSRLGLPGDDVSSHSFAKHLEFAEESFALPGFLLAIAQFTRTLFPEIVGVNLAWQYLGLSAFGPGLIAEACRHFDLPAIGDDLLADGYAEKGCDLARTAAATVLEDLPEDEREAGFAKMLAGAATLLRLWRRWEEATIAAAPSGPPNPQQEMIDLVWRKAASARGYHGNRPLGGRKIDEYFDVENFNGPALLDALAASPWIRPGDPDKSPFLNRLIGFGGPMLAVFSPAEQQVIRNWVLSLPPREKRNSPEGDRSATLAITDPGLKPAVQTEAMVKGRLFPAADFRRRSEAMFGKCSIRDLYYHLVNVEFFPEILPVAERFARDRLERSRAMIWKGERPIPSRHYSPGALDGWLDKKHRDQVDSYRPPAARPDVPKDAFIETTVQLAPLILIDGAWLQGMASPPLIHTSVARMMFHVFVEEIGEGKSKEHHANIYRDLLTAMGVSAPPVESRAFADWDRLDDSSYEIATLWLAISCFPRHFMPEILGLNLAVELAGVGGPYMEARDTLRRFRYPTLFVDMHNAADNVTAGHAAWATNAIKHYMDQLTERQGPHHLDDVWHRVWSGVRATLPQIGRMKLMAHRAKRRFLGRDPAAVPLIFPS</sequence>
<evidence type="ECO:0000313" key="2">
    <source>
        <dbReference type="Proteomes" id="UP000616151"/>
    </source>
</evidence>
<protein>
    <submittedName>
        <fullName evidence="1">Iron-containing redox enzyme family protein</fullName>
    </submittedName>
</protein>
<gene>
    <name evidence="1" type="ORF">JHL16_19455</name>
</gene>
<proteinExistence type="predicted"/>
<reference evidence="1" key="1">
    <citation type="submission" date="2021-01" db="EMBL/GenBank/DDBJ databases">
        <authorList>
            <person name="Sun Q."/>
        </authorList>
    </citation>
    <scope>NUCLEOTIDE SEQUENCE</scope>
    <source>
        <strain evidence="1">YIM B02566</strain>
    </source>
</reference>
<evidence type="ECO:0000313" key="1">
    <source>
        <dbReference type="EMBL" id="MBK1868541.1"/>
    </source>
</evidence>
<dbReference type="EMBL" id="JAENHL010000007">
    <property type="protein sequence ID" value="MBK1868541.1"/>
    <property type="molecule type" value="Genomic_DNA"/>
</dbReference>